<keyword evidence="3" id="KW-1185">Reference proteome</keyword>
<proteinExistence type="predicted"/>
<dbReference type="RefSeq" id="WP_071506506.1">
    <property type="nucleotide sequence ID" value="NZ_MORL01000033.1"/>
</dbReference>
<comment type="caution">
    <text evidence="2">The sequence shown here is derived from an EMBL/GenBank/DDBJ whole genome shotgun (WGS) entry which is preliminary data.</text>
</comment>
<name>A0A1S2VB17_9BACT</name>
<dbReference type="Proteomes" id="UP000181790">
    <property type="component" value="Unassembled WGS sequence"/>
</dbReference>
<protein>
    <submittedName>
        <fullName evidence="2">Uncharacterized protein</fullName>
    </submittedName>
</protein>
<keyword evidence="1" id="KW-0472">Membrane</keyword>
<evidence type="ECO:0000313" key="2">
    <source>
        <dbReference type="EMBL" id="OIN55859.1"/>
    </source>
</evidence>
<feature type="transmembrane region" description="Helical" evidence="1">
    <location>
        <begin position="6"/>
        <end position="23"/>
    </location>
</feature>
<reference evidence="2 3" key="1">
    <citation type="submission" date="2016-10" db="EMBL/GenBank/DDBJ databases">
        <title>Arsenicibacter rosenii gen. nov., sp. nov., an efficient arsenic-methylating bacterium isolated from an arsenic-contaminated paddy soil.</title>
        <authorList>
            <person name="Huang K."/>
        </authorList>
    </citation>
    <scope>NUCLEOTIDE SEQUENCE [LARGE SCALE GENOMIC DNA]</scope>
    <source>
        <strain evidence="2 3">SM-1</strain>
    </source>
</reference>
<sequence length="73" mass="8365">MSWFEIYSVIWVIVTLILLGINLRYKRMAAKEYAAAVDMKVIATAEYRKAARTMERAVELLAGVKAMKKENEP</sequence>
<dbReference type="EMBL" id="MORL01000033">
    <property type="protein sequence ID" value="OIN55859.1"/>
    <property type="molecule type" value="Genomic_DNA"/>
</dbReference>
<accession>A0A1S2VB17</accession>
<gene>
    <name evidence="2" type="ORF">BLX24_27785</name>
</gene>
<evidence type="ECO:0000256" key="1">
    <source>
        <dbReference type="SAM" id="Phobius"/>
    </source>
</evidence>
<evidence type="ECO:0000313" key="3">
    <source>
        <dbReference type="Proteomes" id="UP000181790"/>
    </source>
</evidence>
<organism evidence="2 3">
    <name type="scientific">Arsenicibacter rosenii</name>
    <dbReference type="NCBI Taxonomy" id="1750698"/>
    <lineage>
        <taxon>Bacteria</taxon>
        <taxon>Pseudomonadati</taxon>
        <taxon>Bacteroidota</taxon>
        <taxon>Cytophagia</taxon>
        <taxon>Cytophagales</taxon>
        <taxon>Spirosomataceae</taxon>
        <taxon>Arsenicibacter</taxon>
    </lineage>
</organism>
<dbReference type="AlphaFoldDB" id="A0A1S2VB17"/>
<keyword evidence="1" id="KW-0812">Transmembrane</keyword>
<keyword evidence="1" id="KW-1133">Transmembrane helix</keyword>